<sequence>METPIWWASFLEIFKEATGFNPIPIRIGDIPLISQYAVASLQAIRHLSDKLELTEEEVWSTLDLIDQAMFNFDVLKGIRYVQRFSSSILYRSSEDPVIVNVKPLKVRKLMSYPIDEPRFLDSSIVHLSGFLPVKLSSDFSEANVDAENGLWRMLYGLPAPPGKFKWVWDLNWASLLELLN</sequence>
<keyword evidence="2" id="KW-1185">Reference proteome</keyword>
<organism evidence="1 2">
    <name type="scientific">Metallosphaera cuprina (strain Ar-4)</name>
    <dbReference type="NCBI Taxonomy" id="1006006"/>
    <lineage>
        <taxon>Archaea</taxon>
        <taxon>Thermoproteota</taxon>
        <taxon>Thermoprotei</taxon>
        <taxon>Sulfolobales</taxon>
        <taxon>Sulfolobaceae</taxon>
        <taxon>Metallosphaera</taxon>
    </lineage>
</organism>
<accession>F4FYE1</accession>
<dbReference type="eggNOG" id="arCOG05890">
    <property type="taxonomic scope" value="Archaea"/>
</dbReference>
<evidence type="ECO:0000313" key="2">
    <source>
        <dbReference type="Proteomes" id="UP000007812"/>
    </source>
</evidence>
<dbReference type="HOGENOM" id="CLU_1237967_0_0_2"/>
<dbReference type="PATRIC" id="fig|1006006.8.peg.152"/>
<dbReference type="AlphaFoldDB" id="F4FYE1"/>
<gene>
    <name evidence="1" type="ordered locus">Mcup_0151</name>
</gene>
<name>F4FYE1_METCR</name>
<evidence type="ECO:0000313" key="1">
    <source>
        <dbReference type="EMBL" id="AEB94260.1"/>
    </source>
</evidence>
<proteinExistence type="predicted"/>
<reference evidence="1 2" key="1">
    <citation type="journal article" date="2011" name="J. Bacteriol.">
        <title>Complete genome sequence of Metallosphaera cuprina, a metal sulfide-oxidizing archaeon from a hot spring.</title>
        <authorList>
            <person name="Liu L.J."/>
            <person name="You X.Y."/>
            <person name="Zheng H."/>
            <person name="Wang S."/>
            <person name="Jiang C.Y."/>
            <person name="Liu S.J."/>
        </authorList>
    </citation>
    <scope>NUCLEOTIDE SEQUENCE [LARGE SCALE GENOMIC DNA]</scope>
    <source>
        <strain evidence="1 2">Ar-4</strain>
    </source>
</reference>
<dbReference type="KEGG" id="mcn:Mcup_0151"/>
<protein>
    <submittedName>
        <fullName evidence="1">Uncharacterized protein</fullName>
    </submittedName>
</protein>
<dbReference type="EMBL" id="CP002656">
    <property type="protein sequence ID" value="AEB94260.1"/>
    <property type="molecule type" value="Genomic_DNA"/>
</dbReference>
<dbReference type="STRING" id="1006006.Mcup_0151"/>
<dbReference type="Proteomes" id="UP000007812">
    <property type="component" value="Chromosome"/>
</dbReference>